<evidence type="ECO:0000313" key="7">
    <source>
        <dbReference type="EMBL" id="MBB5264304.1"/>
    </source>
</evidence>
<evidence type="ECO:0000256" key="2">
    <source>
        <dbReference type="ARBA" id="ARBA00010566"/>
    </source>
</evidence>
<comment type="caution">
    <text evidence="7">The sequence shown here is derived from an EMBL/GenBank/DDBJ whole genome shotgun (WGS) entry which is preliminary data.</text>
</comment>
<dbReference type="PANTHER" id="PTHR11739:SF4">
    <property type="entry name" value="CITRATE SYNTHASE, PEROXISOMAL"/>
    <property type="match status" value="1"/>
</dbReference>
<dbReference type="InterPro" id="IPR016142">
    <property type="entry name" value="Citrate_synth-like_lrg_a-sub"/>
</dbReference>
<dbReference type="SUPFAM" id="SSF48256">
    <property type="entry name" value="Citrate synthase"/>
    <property type="match status" value="1"/>
</dbReference>
<dbReference type="UniPathway" id="UPA00223"/>
<keyword evidence="7" id="KW-0012">Acyltransferase</keyword>
<evidence type="ECO:0000256" key="6">
    <source>
        <dbReference type="PIRSR" id="PIRSR001369-1"/>
    </source>
</evidence>
<dbReference type="InterPro" id="IPR024176">
    <property type="entry name" value="Citrate_synthase_bac-typ"/>
</dbReference>
<evidence type="ECO:0000313" key="8">
    <source>
        <dbReference type="Proteomes" id="UP000543642"/>
    </source>
</evidence>
<dbReference type="Proteomes" id="UP000543642">
    <property type="component" value="Unassembled WGS sequence"/>
</dbReference>
<dbReference type="PANTHER" id="PTHR11739">
    <property type="entry name" value="CITRATE SYNTHASE"/>
    <property type="match status" value="1"/>
</dbReference>
<dbReference type="AlphaFoldDB" id="A0A7W8H9J5"/>
<dbReference type="PIRSF" id="PIRSF001369">
    <property type="entry name" value="Citrate_synth"/>
    <property type="match status" value="1"/>
</dbReference>
<dbReference type="CDD" id="cd06113">
    <property type="entry name" value="citrate_synt_like_1_2"/>
    <property type="match status" value="1"/>
</dbReference>
<dbReference type="InterPro" id="IPR016143">
    <property type="entry name" value="Citrate_synth-like_sm_a-sub"/>
</dbReference>
<keyword evidence="3 5" id="KW-0808">Transferase</keyword>
<evidence type="ECO:0000256" key="1">
    <source>
        <dbReference type="ARBA" id="ARBA00005163"/>
    </source>
</evidence>
<reference evidence="7 8" key="1">
    <citation type="submission" date="2020-08" db="EMBL/GenBank/DDBJ databases">
        <title>Genomic Encyclopedia of Type Strains, Phase IV (KMG-IV): sequencing the most valuable type-strain genomes for metagenomic binning, comparative biology and taxonomic classification.</title>
        <authorList>
            <person name="Goeker M."/>
        </authorList>
    </citation>
    <scope>NUCLEOTIDE SEQUENCE [LARGE SCALE GENOMIC DNA]</scope>
    <source>
        <strain evidence="7 8">DSM 106146</strain>
    </source>
</reference>
<dbReference type="NCBIfam" id="NF010635">
    <property type="entry name" value="PRK14032.1"/>
    <property type="match status" value="1"/>
</dbReference>
<protein>
    <recommendedName>
        <fullName evidence="5">Citrate synthase</fullName>
    </recommendedName>
</protein>
<dbReference type="InterPro" id="IPR002020">
    <property type="entry name" value="Citrate_synthase"/>
</dbReference>
<evidence type="ECO:0000256" key="3">
    <source>
        <dbReference type="ARBA" id="ARBA00022679"/>
    </source>
</evidence>
<dbReference type="Gene3D" id="1.10.230.10">
    <property type="entry name" value="Cytochrome P450-Terp, domain 2"/>
    <property type="match status" value="1"/>
</dbReference>
<comment type="catalytic activity">
    <reaction evidence="4">
        <text>oxaloacetate + acetyl-CoA + H2O = citrate + CoA + H(+)</text>
        <dbReference type="Rhea" id="RHEA:16845"/>
        <dbReference type="ChEBI" id="CHEBI:15377"/>
        <dbReference type="ChEBI" id="CHEBI:15378"/>
        <dbReference type="ChEBI" id="CHEBI:16452"/>
        <dbReference type="ChEBI" id="CHEBI:16947"/>
        <dbReference type="ChEBI" id="CHEBI:57287"/>
        <dbReference type="ChEBI" id="CHEBI:57288"/>
        <dbReference type="EC" id="2.3.3.16"/>
    </reaction>
</comment>
<dbReference type="Gene3D" id="1.10.580.10">
    <property type="entry name" value="Citrate Synthase, domain 1"/>
    <property type="match status" value="1"/>
</dbReference>
<dbReference type="PRINTS" id="PR00143">
    <property type="entry name" value="CITRTSNTHASE"/>
</dbReference>
<dbReference type="EMBL" id="JACHFW010000004">
    <property type="protein sequence ID" value="MBB5264304.1"/>
    <property type="molecule type" value="Genomic_DNA"/>
</dbReference>
<dbReference type="GO" id="GO:0005975">
    <property type="term" value="P:carbohydrate metabolic process"/>
    <property type="evidence" value="ECO:0007669"/>
    <property type="project" value="TreeGrafter"/>
</dbReference>
<name>A0A7W8H9J5_9FIRM</name>
<keyword evidence="8" id="KW-1185">Reference proteome</keyword>
<dbReference type="InterPro" id="IPR036969">
    <property type="entry name" value="Citrate_synthase_sf"/>
</dbReference>
<proteinExistence type="inferred from homology"/>
<dbReference type="RefSeq" id="WP_183772852.1">
    <property type="nucleotide sequence ID" value="NZ_JACHFW010000004.1"/>
</dbReference>
<dbReference type="Pfam" id="PF00285">
    <property type="entry name" value="Citrate_synt"/>
    <property type="match status" value="1"/>
</dbReference>
<accession>A0A7W8H9J5</accession>
<feature type="active site" evidence="6">
    <location>
        <position position="332"/>
    </location>
</feature>
<comment type="pathway">
    <text evidence="1">Carbohydrate metabolism; tricarboxylic acid cycle.</text>
</comment>
<sequence>MANVDINEITPEIIEYAGMCSKSGAINPELYGKYDVKRGLRDINGKGVVAGLTHISDIISSKEVDGKSVPCDGELYFRGININDIVHGFISEKRFGFEEVAYLLLFGDLPNSQELKDFRDLLASYRTLPTNFVRDVIMKAPSNDMMNTLARSVLTLYAYDEQPDDTSIPNVLRQCLMLISVFPMLSVYGYQAYNHYICGDSFYIHNPDPELSTAENILRMLRPNMSYTQMEAMVLDLALVLHMDHGGGNNSTFTTHVVSSSGTDTYSTIAAALGSLKGPKHGGANIKVVEMFQDMKAHLNDPKDEDEVRTYLKKLLHKEAFDKKGLIYGMGHAVYSISDPRATIFKAFVQKLAFEKHREADFELYSMIERLAPEVIAEERRIYKGVSANVDFYSGFVYSMLDLPTKLFTPMFATARIVGWSAHRLEELINSDKIIRPAYKAVQEHLPYVPLKDR</sequence>
<feature type="active site" evidence="6">
    <location>
        <position position="391"/>
    </location>
</feature>
<dbReference type="GO" id="GO:0006099">
    <property type="term" value="P:tricarboxylic acid cycle"/>
    <property type="evidence" value="ECO:0007669"/>
    <property type="project" value="UniProtKB-UniPathway"/>
</dbReference>
<dbReference type="GO" id="GO:0036440">
    <property type="term" value="F:citrate synthase activity"/>
    <property type="evidence" value="ECO:0007669"/>
    <property type="project" value="UniProtKB-EC"/>
</dbReference>
<evidence type="ECO:0000256" key="5">
    <source>
        <dbReference type="PIRNR" id="PIRNR001369"/>
    </source>
</evidence>
<dbReference type="GO" id="GO:0005829">
    <property type="term" value="C:cytosol"/>
    <property type="evidence" value="ECO:0007669"/>
    <property type="project" value="TreeGrafter"/>
</dbReference>
<comment type="similarity">
    <text evidence="2 5">Belongs to the citrate synthase family.</text>
</comment>
<gene>
    <name evidence="7" type="ORF">HNP82_001415</name>
</gene>
<organism evidence="7 8">
    <name type="scientific">Catenibacillus scindens</name>
    <dbReference type="NCBI Taxonomy" id="673271"/>
    <lineage>
        <taxon>Bacteria</taxon>
        <taxon>Bacillati</taxon>
        <taxon>Bacillota</taxon>
        <taxon>Clostridia</taxon>
        <taxon>Lachnospirales</taxon>
        <taxon>Lachnospiraceae</taxon>
        <taxon>Catenibacillus</taxon>
    </lineage>
</organism>
<evidence type="ECO:0000256" key="4">
    <source>
        <dbReference type="ARBA" id="ARBA00049288"/>
    </source>
</evidence>